<dbReference type="Proteomes" id="UP000669179">
    <property type="component" value="Unassembled WGS sequence"/>
</dbReference>
<reference evidence="1" key="1">
    <citation type="submission" date="2021-03" db="EMBL/GenBank/DDBJ databases">
        <authorList>
            <person name="Kanchanasin P."/>
            <person name="Saeng-In P."/>
            <person name="Phongsopitanun W."/>
            <person name="Yuki M."/>
            <person name="Kudo T."/>
            <person name="Ohkuma M."/>
            <person name="Tanasupawat S."/>
        </authorList>
    </citation>
    <scope>NUCLEOTIDE SEQUENCE</scope>
    <source>
        <strain evidence="1">GKU 128</strain>
    </source>
</reference>
<gene>
    <name evidence="1" type="ORF">J4573_31435</name>
</gene>
<dbReference type="EMBL" id="JAGEOJ010000013">
    <property type="protein sequence ID" value="MBO2451640.1"/>
    <property type="molecule type" value="Genomic_DNA"/>
</dbReference>
<comment type="caution">
    <text evidence="1">The sequence shown here is derived from an EMBL/GenBank/DDBJ whole genome shotgun (WGS) entry which is preliminary data.</text>
</comment>
<proteinExistence type="predicted"/>
<dbReference type="RefSeq" id="WP_208259514.1">
    <property type="nucleotide sequence ID" value="NZ_JAGEOJ010000013.1"/>
</dbReference>
<accession>A0A939PFL8</accession>
<sequence>MMLPQNQSLKFSPKLVGRTVTVWLSHRTVDVLLDGQLIRTRTMSFTDADLHTLLLRGGRPAGAEPQGGISADSPLAPTAVVEIDRKATKDGVVSLGRTPVALGRDLIGKNVTLRMDGSIMYVIHAGLLVKTLPAPIPHEQRAKLTGARTSTAPLPPPPSQPRQAIRRIGADGTFSIARQKLRPGIAHAGKTVTVIIEETCFRVLDGDVEISTHPRKGGPVTRYIADSR</sequence>
<dbReference type="AlphaFoldDB" id="A0A939PFL8"/>
<keyword evidence="2" id="KW-1185">Reference proteome</keyword>
<protein>
    <submittedName>
        <fullName evidence="1">Uncharacterized protein</fullName>
    </submittedName>
</protein>
<evidence type="ECO:0000313" key="1">
    <source>
        <dbReference type="EMBL" id="MBO2451640.1"/>
    </source>
</evidence>
<name>A0A939PFL8_9ACTN</name>
<evidence type="ECO:0000313" key="2">
    <source>
        <dbReference type="Proteomes" id="UP000669179"/>
    </source>
</evidence>
<organism evidence="1 2">
    <name type="scientific">Actinomadura barringtoniae</name>
    <dbReference type="NCBI Taxonomy" id="1427535"/>
    <lineage>
        <taxon>Bacteria</taxon>
        <taxon>Bacillati</taxon>
        <taxon>Actinomycetota</taxon>
        <taxon>Actinomycetes</taxon>
        <taxon>Streptosporangiales</taxon>
        <taxon>Thermomonosporaceae</taxon>
        <taxon>Actinomadura</taxon>
    </lineage>
</organism>